<feature type="active site" description="Proton acceptor; for dehydratase activity" evidence="6">
    <location>
        <position position="1001"/>
    </location>
</feature>
<dbReference type="SMART" id="SM00827">
    <property type="entry name" value="PKS_AT"/>
    <property type="match status" value="1"/>
</dbReference>
<keyword evidence="5" id="KW-0511">Multifunctional enzyme</keyword>
<keyword evidence="4" id="KW-0808">Transferase</keyword>
<dbReference type="Gene3D" id="3.40.47.10">
    <property type="match status" value="1"/>
</dbReference>
<dbReference type="InterPro" id="IPR042104">
    <property type="entry name" value="PKS_dehydratase_sf"/>
</dbReference>
<evidence type="ECO:0000256" key="1">
    <source>
        <dbReference type="ARBA" id="ARBA00022450"/>
    </source>
</evidence>
<dbReference type="Pfam" id="PF08242">
    <property type="entry name" value="Methyltransf_12"/>
    <property type="match status" value="1"/>
</dbReference>
<dbReference type="Pfam" id="PF08659">
    <property type="entry name" value="KR"/>
    <property type="match status" value="1"/>
</dbReference>
<evidence type="ECO:0000313" key="9">
    <source>
        <dbReference type="EMBL" id="KAF2794869.1"/>
    </source>
</evidence>
<dbReference type="GO" id="GO:0008168">
    <property type="term" value="F:methyltransferase activity"/>
    <property type="evidence" value="ECO:0007669"/>
    <property type="project" value="UniProtKB-KW"/>
</dbReference>
<dbReference type="PROSITE" id="PS00606">
    <property type="entry name" value="KS3_1"/>
    <property type="match status" value="1"/>
</dbReference>
<name>A0A6A6XEC3_9PLEO</name>
<dbReference type="InterPro" id="IPR014043">
    <property type="entry name" value="Acyl_transferase_dom"/>
</dbReference>
<evidence type="ECO:0000256" key="6">
    <source>
        <dbReference type="PROSITE-ProRule" id="PRU01363"/>
    </source>
</evidence>
<dbReference type="GO" id="GO:0006633">
    <property type="term" value="P:fatty acid biosynthetic process"/>
    <property type="evidence" value="ECO:0007669"/>
    <property type="project" value="InterPro"/>
</dbReference>
<evidence type="ECO:0000259" key="7">
    <source>
        <dbReference type="PROSITE" id="PS52004"/>
    </source>
</evidence>
<dbReference type="OrthoDB" id="329835at2759"/>
<protein>
    <submittedName>
        <fullName evidence="9">Ketoacyl-synt-domain-containing protein</fullName>
    </submittedName>
</protein>
<keyword evidence="10" id="KW-1185">Reference proteome</keyword>
<dbReference type="SMART" id="SM00822">
    <property type="entry name" value="PKS_KR"/>
    <property type="match status" value="1"/>
</dbReference>
<gene>
    <name evidence="9" type="ORF">K505DRAFT_374344</name>
</gene>
<dbReference type="InterPro" id="IPR020806">
    <property type="entry name" value="PKS_PP-bd"/>
</dbReference>
<dbReference type="InterPro" id="IPR014031">
    <property type="entry name" value="Ketoacyl_synth_C"/>
</dbReference>
<dbReference type="PANTHER" id="PTHR43775:SF20">
    <property type="entry name" value="HYBRID PKS-NRPS SYNTHETASE APDA"/>
    <property type="match status" value="1"/>
</dbReference>
<proteinExistence type="predicted"/>
<dbReference type="FunFam" id="3.40.47.10:FF:000019">
    <property type="entry name" value="Polyketide synthase type I"/>
    <property type="match status" value="1"/>
</dbReference>
<dbReference type="EMBL" id="MU001877">
    <property type="protein sequence ID" value="KAF2794869.1"/>
    <property type="molecule type" value="Genomic_DNA"/>
</dbReference>
<dbReference type="PROSITE" id="PS52019">
    <property type="entry name" value="PKS_MFAS_DH"/>
    <property type="match status" value="1"/>
</dbReference>
<dbReference type="InterPro" id="IPR036736">
    <property type="entry name" value="ACP-like_sf"/>
</dbReference>
<dbReference type="Pfam" id="PF16197">
    <property type="entry name" value="KAsynt_C_assoc"/>
    <property type="match status" value="1"/>
</dbReference>
<organism evidence="9 10">
    <name type="scientific">Melanomma pulvis-pyrius CBS 109.77</name>
    <dbReference type="NCBI Taxonomy" id="1314802"/>
    <lineage>
        <taxon>Eukaryota</taxon>
        <taxon>Fungi</taxon>
        <taxon>Dikarya</taxon>
        <taxon>Ascomycota</taxon>
        <taxon>Pezizomycotina</taxon>
        <taxon>Dothideomycetes</taxon>
        <taxon>Pleosporomycetidae</taxon>
        <taxon>Pleosporales</taxon>
        <taxon>Melanommataceae</taxon>
        <taxon>Melanomma</taxon>
    </lineage>
</organism>
<dbReference type="Pfam" id="PF21089">
    <property type="entry name" value="PKS_DH_N"/>
    <property type="match status" value="1"/>
</dbReference>
<dbReference type="InterPro" id="IPR009081">
    <property type="entry name" value="PP-bd_ACP"/>
</dbReference>
<dbReference type="Proteomes" id="UP000799757">
    <property type="component" value="Unassembled WGS sequence"/>
</dbReference>
<dbReference type="Gene3D" id="3.40.366.10">
    <property type="entry name" value="Malonyl-Coenzyme A Acyl Carrier Protein, domain 2"/>
    <property type="match status" value="1"/>
</dbReference>
<dbReference type="InterPro" id="IPR013217">
    <property type="entry name" value="Methyltransf_12"/>
</dbReference>
<evidence type="ECO:0000256" key="3">
    <source>
        <dbReference type="ARBA" id="ARBA00022603"/>
    </source>
</evidence>
<keyword evidence="3" id="KW-0489">Methyltransferase</keyword>
<feature type="region of interest" description="N-terminal hotdog fold" evidence="6">
    <location>
        <begin position="967"/>
        <end position="1109"/>
    </location>
</feature>
<dbReference type="InterPro" id="IPR014030">
    <property type="entry name" value="Ketoacyl_synth_N"/>
</dbReference>
<dbReference type="Pfam" id="PF02801">
    <property type="entry name" value="Ketoacyl-synt_C"/>
    <property type="match status" value="1"/>
</dbReference>
<dbReference type="Gene3D" id="3.40.50.150">
    <property type="entry name" value="Vaccinia Virus protein VP39"/>
    <property type="match status" value="1"/>
</dbReference>
<dbReference type="InterPro" id="IPR036291">
    <property type="entry name" value="NAD(P)-bd_dom_sf"/>
</dbReference>
<dbReference type="InterPro" id="IPR016036">
    <property type="entry name" value="Malonyl_transacylase_ACP-bd"/>
</dbReference>
<dbReference type="Pfam" id="PF00109">
    <property type="entry name" value="ketoacyl-synt"/>
    <property type="match status" value="1"/>
</dbReference>
<dbReference type="InterPro" id="IPR018201">
    <property type="entry name" value="Ketoacyl_synth_AS"/>
</dbReference>
<dbReference type="GO" id="GO:0004315">
    <property type="term" value="F:3-oxoacyl-[acyl-carrier-protein] synthase activity"/>
    <property type="evidence" value="ECO:0007669"/>
    <property type="project" value="InterPro"/>
</dbReference>
<dbReference type="GO" id="GO:0004312">
    <property type="term" value="F:fatty acid synthase activity"/>
    <property type="evidence" value="ECO:0007669"/>
    <property type="project" value="TreeGrafter"/>
</dbReference>
<dbReference type="InterPro" id="IPR016039">
    <property type="entry name" value="Thiolase-like"/>
</dbReference>
<dbReference type="InterPro" id="IPR057326">
    <property type="entry name" value="KR_dom"/>
</dbReference>
<dbReference type="GO" id="GO:0032259">
    <property type="term" value="P:methylation"/>
    <property type="evidence" value="ECO:0007669"/>
    <property type="project" value="UniProtKB-KW"/>
</dbReference>
<dbReference type="PANTHER" id="PTHR43775">
    <property type="entry name" value="FATTY ACID SYNTHASE"/>
    <property type="match status" value="1"/>
</dbReference>
<dbReference type="InterPro" id="IPR032821">
    <property type="entry name" value="PKS_assoc"/>
</dbReference>
<dbReference type="InterPro" id="IPR049900">
    <property type="entry name" value="PKS_mFAS_DH"/>
</dbReference>
<evidence type="ECO:0000259" key="8">
    <source>
        <dbReference type="PROSITE" id="PS52019"/>
    </source>
</evidence>
<dbReference type="GO" id="GO:0044550">
    <property type="term" value="P:secondary metabolite biosynthetic process"/>
    <property type="evidence" value="ECO:0007669"/>
    <property type="project" value="TreeGrafter"/>
</dbReference>
<dbReference type="SUPFAM" id="SSF53335">
    <property type="entry name" value="S-adenosyl-L-methionine-dependent methyltransferases"/>
    <property type="match status" value="1"/>
</dbReference>
<feature type="active site" description="Proton donor; for dehydratase activity" evidence="6">
    <location>
        <position position="1182"/>
    </location>
</feature>
<accession>A0A6A6XEC3</accession>
<dbReference type="Gene3D" id="3.10.129.110">
    <property type="entry name" value="Polyketide synthase dehydratase"/>
    <property type="match status" value="1"/>
</dbReference>
<dbReference type="InterPro" id="IPR029063">
    <property type="entry name" value="SAM-dependent_MTases_sf"/>
</dbReference>
<keyword evidence="2" id="KW-0597">Phosphoprotein</keyword>
<keyword evidence="1" id="KW-0596">Phosphopantetheine</keyword>
<dbReference type="Pfam" id="PF00550">
    <property type="entry name" value="PP-binding"/>
    <property type="match status" value="1"/>
</dbReference>
<dbReference type="SMART" id="SM00825">
    <property type="entry name" value="PKS_KS"/>
    <property type="match status" value="1"/>
</dbReference>
<dbReference type="SUPFAM" id="SSF47336">
    <property type="entry name" value="ACP-like"/>
    <property type="match status" value="1"/>
</dbReference>
<dbReference type="SMART" id="SM00826">
    <property type="entry name" value="PKS_DH"/>
    <property type="match status" value="1"/>
</dbReference>
<dbReference type="InterPro" id="IPR020807">
    <property type="entry name" value="PKS_DH"/>
</dbReference>
<dbReference type="InterPro" id="IPR013968">
    <property type="entry name" value="PKS_KR"/>
</dbReference>
<dbReference type="InterPro" id="IPR001227">
    <property type="entry name" value="Ac_transferase_dom_sf"/>
</dbReference>
<reference evidence="9" key="1">
    <citation type="journal article" date="2020" name="Stud. Mycol.">
        <title>101 Dothideomycetes genomes: a test case for predicting lifestyles and emergence of pathogens.</title>
        <authorList>
            <person name="Haridas S."/>
            <person name="Albert R."/>
            <person name="Binder M."/>
            <person name="Bloem J."/>
            <person name="Labutti K."/>
            <person name="Salamov A."/>
            <person name="Andreopoulos B."/>
            <person name="Baker S."/>
            <person name="Barry K."/>
            <person name="Bills G."/>
            <person name="Bluhm B."/>
            <person name="Cannon C."/>
            <person name="Castanera R."/>
            <person name="Culley D."/>
            <person name="Daum C."/>
            <person name="Ezra D."/>
            <person name="Gonzalez J."/>
            <person name="Henrissat B."/>
            <person name="Kuo A."/>
            <person name="Liang C."/>
            <person name="Lipzen A."/>
            <person name="Lutzoni F."/>
            <person name="Magnuson J."/>
            <person name="Mondo S."/>
            <person name="Nolan M."/>
            <person name="Ohm R."/>
            <person name="Pangilinan J."/>
            <person name="Park H.-J."/>
            <person name="Ramirez L."/>
            <person name="Alfaro M."/>
            <person name="Sun H."/>
            <person name="Tritt A."/>
            <person name="Yoshinaga Y."/>
            <person name="Zwiers L.-H."/>
            <person name="Turgeon B."/>
            <person name="Goodwin S."/>
            <person name="Spatafora J."/>
            <person name="Crous P."/>
            <person name="Grigoriev I."/>
        </authorList>
    </citation>
    <scope>NUCLEOTIDE SEQUENCE</scope>
    <source>
        <strain evidence="9">CBS 109.77</strain>
    </source>
</reference>
<evidence type="ECO:0000256" key="5">
    <source>
        <dbReference type="ARBA" id="ARBA00023268"/>
    </source>
</evidence>
<dbReference type="SUPFAM" id="SSF52151">
    <property type="entry name" value="FabD/lysophospholipase-like"/>
    <property type="match status" value="1"/>
</dbReference>
<evidence type="ECO:0000256" key="2">
    <source>
        <dbReference type="ARBA" id="ARBA00022553"/>
    </source>
</evidence>
<dbReference type="SUPFAM" id="SSF51735">
    <property type="entry name" value="NAD(P)-binding Rossmann-fold domains"/>
    <property type="match status" value="2"/>
</dbReference>
<evidence type="ECO:0000256" key="4">
    <source>
        <dbReference type="ARBA" id="ARBA00022679"/>
    </source>
</evidence>
<dbReference type="InterPro" id="IPR020841">
    <property type="entry name" value="PKS_Beta-ketoAc_synthase_dom"/>
</dbReference>
<evidence type="ECO:0000313" key="10">
    <source>
        <dbReference type="Proteomes" id="UP000799757"/>
    </source>
</evidence>
<dbReference type="Pfam" id="PF14765">
    <property type="entry name" value="PS-DH"/>
    <property type="match status" value="1"/>
</dbReference>
<dbReference type="PROSITE" id="PS52004">
    <property type="entry name" value="KS3_2"/>
    <property type="match status" value="1"/>
</dbReference>
<dbReference type="InterPro" id="IPR049552">
    <property type="entry name" value="PKS_DH_N"/>
</dbReference>
<dbReference type="GO" id="GO:0031177">
    <property type="term" value="F:phosphopantetheine binding"/>
    <property type="evidence" value="ECO:0007669"/>
    <property type="project" value="InterPro"/>
</dbReference>
<dbReference type="CDD" id="cd00833">
    <property type="entry name" value="PKS"/>
    <property type="match status" value="1"/>
</dbReference>
<dbReference type="InterPro" id="IPR050091">
    <property type="entry name" value="PKS_NRPS_Biosynth_Enz"/>
</dbReference>
<dbReference type="SUPFAM" id="SSF53901">
    <property type="entry name" value="Thiolase-like"/>
    <property type="match status" value="1"/>
</dbReference>
<feature type="domain" description="Ketosynthase family 3 (KS3)" evidence="7">
    <location>
        <begin position="18"/>
        <end position="454"/>
    </location>
</feature>
<dbReference type="InterPro" id="IPR016035">
    <property type="entry name" value="Acyl_Trfase/lysoPLipase"/>
</dbReference>
<feature type="region of interest" description="C-terminal hotdog fold" evidence="6">
    <location>
        <begin position="1124"/>
        <end position="1271"/>
    </location>
</feature>
<feature type="domain" description="PKS/mFAS DH" evidence="8">
    <location>
        <begin position="967"/>
        <end position="1271"/>
    </location>
</feature>
<dbReference type="Pfam" id="PF00698">
    <property type="entry name" value="Acyl_transf_1"/>
    <property type="match status" value="1"/>
</dbReference>
<sequence>MAIGTCSAESPGTYHARGEPIAIVGSSCRFPGGASSPSKLWDLLKNPQDVVQEIPPSRFSTEGFYHPDGQHHGSSNVRHAYLLDQDPRVFDRDFFGINPKEAASMDPQQRILLETVYEGVESAGYSIQQLRGSETAVYVGVMSLDYQFVAMRGLDTLPQYHATGGSMAILANRVSYFYDWRGPSAAIDTACSSSLVAMHQAVHALRSGEATMAVAAGANLILGPEPFISESSLNMLSPNGRSYMWDSAADGYTRGEGFSAVILKTLSQALTDDDHIECIIREIGVNSDGRTPGITMPSSDAQAALIRSTYARCGLDPTSERDRPQFFEAHGTGTPTGDPIEARTIQSVFFPDGLESGEENSELLVGSIKTLIGHTEGTAGLAGVMKASLAVQHGQIPANLHFRELNSRIQPFYRHLRVPTEMAPWPALPAGSPRRVSVNSFGFGGTNAHAIIESWDGLRFRDEGYATPSQPSPPKTPDSGLGGLFVLSANSGPALAARAASLVSYLQERPDTNLDRLSHTLFQRSSFPFRASFSATSTTQLIEKIEANMAALKGSSRIPTIPESLPPRILGVFTGQGAQWATMGKELYHTSEVFRSTMDQMQHSLNNLPDGDAPKWSLIDELSALKGSSRVGTASISQPLCTALQVALVNVLRVAGVEFAAVVGHSSGEIGAAYAAGYLSADNAIRIAYYRGFHSHLAHGPGGKRGKMMAVGMSLDQALRFCGEFGDALRVAASNSQGSCTLAGDAEAIEEAKSRLQEDGTFVRVLEVDTAYHSHHMQPCAEPYLESMRKCGIEVEKSPTRCVWYSSVWGSNGRIRSFDDADDLLLLKGQYWVKNLTQTVLFSQAVNRAVNEDQCFDLALEVGPHPALKGPSLDTIKSLTGLALPYTGVLRRGEGAVEAFCDALGLMWKSFPSLRPIINMRPAFLTDNSKKSITLKGLPVYPWDHDQIIWHESRASRIFRSQSQHRHELLGHPIVHGDRQRREVHWKQVLRLNEIPWLRGHRILDQFLFPATAYVTMAYEAGIRLVSEDQSLRLVELQDIEIHRPMNLEEDSEGLEILFVLRITTQTDKLIAADFACYSNPVDASNPEDALVPGTAQLTGSLKLLLGAPEEGALPPRITPQLPLGDIDLSAFYSSLSELGYGYTADFLAPSMLRRLNHAVVSVPHYAAPSLTRAEMHPATLDTAIHGIYAGVTSPGDGFLRAVYLPTRIDCVRVNMSTCRDSPALAADSFVTLADAKAIRGDTNIFNSVDGQTLVQVQGVHMMAVPGSHKRARQLYAAEIWERDASCGIDPKRQAAISETRHTIGSLAARLAFFYCRKLRDQVKPFEIKLMGKQRKNLMNWVLKDLLPKFEVGEHQEARQEWLTDSLDSLERSETDIHDSIDLEVIRTLGQKLPQFARGMAQPVRVLAKDDLLNRLYSDGFGFREANQDLGTLVGQLSHRYPRMKVLELGSGGGVTARHVLTSLEDRYASYACTDVSSETLPHEALEGYSAKVTLNVLDIEKDPQLQGHSEATFDLIIASNCLYAAQDAEEALRHCRWLLRPGGRLLLLEMTSDYLPVRLVKSLLPGSWLGEETPAIVDIDGWDALLRKAGFSGIDTSSSPAFVSVMLSEAVDSAVQFLRNPLSGTPQMLEQSSEFVLVRSPTCSASVAQLESQTRELLVSANQTRITSVVGLEGIKVPPGTSVLLLWDLDVPIFDQMDEERFFNLQEIVRTAGSILWVTSGATTGRTPHAAMSVGFGRSARVEFPELKLQILDVERPDAIEPSLLAKHLLQLAYQDRSELEEVLWTQEPELKLQEGALYIPRIRPLRNLNRLSSARALEVVTQSATVREAGTAIILEEQGDIVQAQVCYRRTTSRNQISLEVSASSLCSLSSRDGESAHLVIGRDTSSGQKLLAVSSTNGSTVTISESDVLHSWANEVVPDDSIQLHLILTALIAESVLEGAHSATWIHGAPATLGGVLELVASQHKINLYQTTSEIGHQDSVTFIHPYLTERDFQLVRPGNVRTFVSFELPGDESSLMRLVRTSLPNVKILRQSLTAASRDGITLGFSRTTLDQLIKKHTSNDSLKQKVSFDHVRKSIIGIHEFDISQFNNPSASINVINWNTTEKITARVLPPQHDGLFSSIKTYVLFGLSGDVGISICHWMVSHGARNIVLASRRPNVPRSVIEFMSRKGATVHTMAVDIGDRKALAATYADIEATMPPVGGVMNGGAEWRDRLFINMPWADFAAVLAPKVQGTEGLTHLLQEKKVELDFFILFSSVVAVAGNAGQTAYAAANLFMEGIVRERRRQGLAASIVHIGHLAGLGHVHRHDRRSDVENALHQSMDALSETDLHDLLAEAIIGGQPGSDRPAELIVGLKSGIQASWRQQPRLQHYLVSDDGDEDVEEGAGGRTSLKTQLDDAREDQDACLAILIVGFSAAVESMLHMKPGEADVSTSVANLGIDSLVAITMREWFQKEIGVDVSVIKVLSVNTSMTDLCKDVLASWRRLGDNVKA</sequence>
<dbReference type="InterPro" id="IPR049551">
    <property type="entry name" value="PKS_DH_C"/>
</dbReference>
<dbReference type="SUPFAM" id="SSF55048">
    <property type="entry name" value="Probable ACP-binding domain of malonyl-CoA ACP transacylase"/>
    <property type="match status" value="1"/>
</dbReference>
<dbReference type="SMART" id="SM00823">
    <property type="entry name" value="PKS_PP"/>
    <property type="match status" value="1"/>
</dbReference>
<dbReference type="Gene3D" id="3.40.50.720">
    <property type="entry name" value="NAD(P)-binding Rossmann-like Domain"/>
    <property type="match status" value="2"/>
</dbReference>